<evidence type="ECO:0000256" key="3">
    <source>
        <dbReference type="ARBA" id="ARBA00022737"/>
    </source>
</evidence>
<evidence type="ECO:0000256" key="6">
    <source>
        <dbReference type="ARBA" id="ARBA00023125"/>
    </source>
</evidence>
<evidence type="ECO:0000313" key="10">
    <source>
        <dbReference type="EMBL" id="CAH0564928.1"/>
    </source>
</evidence>
<evidence type="ECO:0000313" key="11">
    <source>
        <dbReference type="Proteomes" id="UP001154078"/>
    </source>
</evidence>
<dbReference type="GO" id="GO:0005634">
    <property type="term" value="C:nucleus"/>
    <property type="evidence" value="ECO:0007669"/>
    <property type="project" value="UniProtKB-SubCell"/>
</dbReference>
<gene>
    <name evidence="10" type="ORF">MELIAE_LOCUS13364</name>
</gene>
<dbReference type="GO" id="GO:0008270">
    <property type="term" value="F:zinc ion binding"/>
    <property type="evidence" value="ECO:0007669"/>
    <property type="project" value="UniProtKB-KW"/>
</dbReference>
<proteinExistence type="predicted"/>
<evidence type="ECO:0000256" key="5">
    <source>
        <dbReference type="ARBA" id="ARBA00022833"/>
    </source>
</evidence>
<dbReference type="EMBL" id="OV121140">
    <property type="protein sequence ID" value="CAH0564928.1"/>
    <property type="molecule type" value="Genomic_DNA"/>
</dbReference>
<dbReference type="AlphaFoldDB" id="A0A9P0BJP1"/>
<dbReference type="Proteomes" id="UP001154078">
    <property type="component" value="Chromosome 9"/>
</dbReference>
<dbReference type="OrthoDB" id="7764447at2759"/>
<sequence>MEQIVVKKEPEELVDNIKGDISMNYDKPSTSADPSTSGIAIKQEIKEELDDSNNYMIYDELGVKEDSETYTDEDYDFDGAKQVKEEMFLDQGTDSEVVNEEIPSKIVLPKTEKESLEEQCLKPGGEVEKEKLFKCAICFKAYQSQPGLCLHKKYVHKKEEQEEFKCKKCDYVTLRKGNFKVHLRNHDKKNYLKCNFCNYMAARLATLNAHLISKHRLENEGENKIEITSKIHQCTKCLYSTVIKSHYDSHVKVCLNLKNVKWFKCEICNFKSIHEFHLNRHKKTHNKIKQFTCLFCQYQSNEKRHLDNHILTKHSDALNESNENVITSKVHCCQQCNYKTIFADHLKKHLSFKH</sequence>
<dbReference type="PROSITE" id="PS00028">
    <property type="entry name" value="ZINC_FINGER_C2H2_1"/>
    <property type="match status" value="1"/>
</dbReference>
<dbReference type="InterPro" id="IPR036236">
    <property type="entry name" value="Znf_C2H2_sf"/>
</dbReference>
<feature type="domain" description="C2H2-type" evidence="9">
    <location>
        <begin position="164"/>
        <end position="191"/>
    </location>
</feature>
<evidence type="ECO:0000256" key="1">
    <source>
        <dbReference type="ARBA" id="ARBA00004123"/>
    </source>
</evidence>
<evidence type="ECO:0000256" key="7">
    <source>
        <dbReference type="ARBA" id="ARBA00023242"/>
    </source>
</evidence>
<feature type="domain" description="C2H2-type" evidence="9">
    <location>
        <begin position="263"/>
        <end position="290"/>
    </location>
</feature>
<keyword evidence="5" id="KW-0862">Zinc</keyword>
<dbReference type="Gene3D" id="3.30.160.60">
    <property type="entry name" value="Classic Zinc Finger"/>
    <property type="match status" value="3"/>
</dbReference>
<dbReference type="PANTHER" id="PTHR24392">
    <property type="entry name" value="ZINC FINGER PROTEIN"/>
    <property type="match status" value="1"/>
</dbReference>
<organism evidence="10 11">
    <name type="scientific">Brassicogethes aeneus</name>
    <name type="common">Rape pollen beetle</name>
    <name type="synonym">Meligethes aeneus</name>
    <dbReference type="NCBI Taxonomy" id="1431903"/>
    <lineage>
        <taxon>Eukaryota</taxon>
        <taxon>Metazoa</taxon>
        <taxon>Ecdysozoa</taxon>
        <taxon>Arthropoda</taxon>
        <taxon>Hexapoda</taxon>
        <taxon>Insecta</taxon>
        <taxon>Pterygota</taxon>
        <taxon>Neoptera</taxon>
        <taxon>Endopterygota</taxon>
        <taxon>Coleoptera</taxon>
        <taxon>Polyphaga</taxon>
        <taxon>Cucujiformia</taxon>
        <taxon>Nitidulidae</taxon>
        <taxon>Meligethinae</taxon>
        <taxon>Brassicogethes</taxon>
    </lineage>
</organism>
<evidence type="ECO:0000256" key="8">
    <source>
        <dbReference type="PROSITE-ProRule" id="PRU00042"/>
    </source>
</evidence>
<dbReference type="SUPFAM" id="SSF57667">
    <property type="entry name" value="beta-beta-alpha zinc fingers"/>
    <property type="match status" value="2"/>
</dbReference>
<keyword evidence="6" id="KW-0238">DNA-binding</keyword>
<dbReference type="InterPro" id="IPR013087">
    <property type="entry name" value="Znf_C2H2_type"/>
</dbReference>
<reference evidence="10" key="1">
    <citation type="submission" date="2021-12" db="EMBL/GenBank/DDBJ databases">
        <authorList>
            <person name="King R."/>
        </authorList>
    </citation>
    <scope>NUCLEOTIDE SEQUENCE</scope>
</reference>
<feature type="domain" description="C2H2-type" evidence="9">
    <location>
        <begin position="133"/>
        <end position="161"/>
    </location>
</feature>
<comment type="subcellular location">
    <subcellularLocation>
        <location evidence="1">Nucleus</location>
    </subcellularLocation>
</comment>
<dbReference type="GO" id="GO:0003677">
    <property type="term" value="F:DNA binding"/>
    <property type="evidence" value="ECO:0007669"/>
    <property type="project" value="UniProtKB-KW"/>
</dbReference>
<accession>A0A9P0BJP1</accession>
<evidence type="ECO:0000259" key="9">
    <source>
        <dbReference type="PROSITE" id="PS50157"/>
    </source>
</evidence>
<keyword evidence="2" id="KW-0479">Metal-binding</keyword>
<dbReference type="SMART" id="SM00355">
    <property type="entry name" value="ZnF_C2H2"/>
    <property type="match status" value="7"/>
</dbReference>
<keyword evidence="7" id="KW-0539">Nucleus</keyword>
<keyword evidence="3" id="KW-0677">Repeat</keyword>
<protein>
    <recommendedName>
        <fullName evidence="9">C2H2-type domain-containing protein</fullName>
    </recommendedName>
</protein>
<evidence type="ECO:0000256" key="4">
    <source>
        <dbReference type="ARBA" id="ARBA00022771"/>
    </source>
</evidence>
<keyword evidence="11" id="KW-1185">Reference proteome</keyword>
<name>A0A9P0BJP1_BRAAE</name>
<dbReference type="PROSITE" id="PS50157">
    <property type="entry name" value="ZINC_FINGER_C2H2_2"/>
    <property type="match status" value="3"/>
</dbReference>
<evidence type="ECO:0000256" key="2">
    <source>
        <dbReference type="ARBA" id="ARBA00022723"/>
    </source>
</evidence>
<dbReference type="Pfam" id="PF13909">
    <property type="entry name" value="zf-H2C2_5"/>
    <property type="match status" value="1"/>
</dbReference>
<keyword evidence="4 8" id="KW-0863">Zinc-finger</keyword>